<protein>
    <submittedName>
        <fullName evidence="7">Flagellar motor protein MotB</fullName>
    </submittedName>
</protein>
<dbReference type="EMBL" id="NSJZ01000005">
    <property type="protein sequence ID" value="PAU97438.1"/>
    <property type="molecule type" value="Genomic_DNA"/>
</dbReference>
<keyword evidence="7" id="KW-0282">Flagellum</keyword>
<evidence type="ECO:0000256" key="1">
    <source>
        <dbReference type="ARBA" id="ARBA00004442"/>
    </source>
</evidence>
<dbReference type="PRINTS" id="PR01021">
    <property type="entry name" value="OMPADOMAIN"/>
</dbReference>
<evidence type="ECO:0000256" key="2">
    <source>
        <dbReference type="ARBA" id="ARBA00023136"/>
    </source>
</evidence>
<keyword evidence="7" id="KW-0969">Cilium</keyword>
<evidence type="ECO:0000256" key="3">
    <source>
        <dbReference type="ARBA" id="ARBA00023237"/>
    </source>
</evidence>
<keyword evidence="7" id="KW-0966">Cell projection</keyword>
<dbReference type="Proteomes" id="UP000218023">
    <property type="component" value="Unassembled WGS sequence"/>
</dbReference>
<keyword evidence="2 4" id="KW-0472">Membrane</keyword>
<keyword evidence="3" id="KW-0998">Cell outer membrane</keyword>
<evidence type="ECO:0000313" key="8">
    <source>
        <dbReference type="Proteomes" id="UP000218023"/>
    </source>
</evidence>
<reference evidence="7 8" key="1">
    <citation type="submission" date="2017-09" db="EMBL/GenBank/DDBJ databases">
        <title>Paracoccus alkalisoli sp. nov., isolated from saline alkaline soil.</title>
        <authorList>
            <person name="Dong X."/>
            <person name="Zhang G."/>
        </authorList>
    </citation>
    <scope>NUCLEOTIDE SEQUENCE [LARGE SCALE GENOMIC DNA]</scope>
    <source>
        <strain evidence="7 8">WN007</strain>
    </source>
</reference>
<dbReference type="CDD" id="cd07185">
    <property type="entry name" value="OmpA_C-like"/>
    <property type="match status" value="1"/>
</dbReference>
<evidence type="ECO:0000259" key="6">
    <source>
        <dbReference type="PROSITE" id="PS51123"/>
    </source>
</evidence>
<dbReference type="InterPro" id="IPR036737">
    <property type="entry name" value="OmpA-like_sf"/>
</dbReference>
<name>A0A2A2GJB9_9RHOB</name>
<dbReference type="Gene3D" id="3.30.1330.60">
    <property type="entry name" value="OmpA-like domain"/>
    <property type="match status" value="1"/>
</dbReference>
<dbReference type="OrthoDB" id="5525824at2"/>
<sequence length="716" mass="73909">MVEPTPSSARARWRSRFLGLVLLGWGAAGAYEAAQWSAPRVERWLADRVETALAAGGFGWARVTGDGLTVRLEGTAPDPVAHVRAVATATGAAAFGRIEDAIAIPPPAGSAPPSFRIEVLRNEQGTSVIGLAPRDTDREELISELEHAAGPGRLTDLVELTELPAPEGWQEAVAFAVQAAVQMPRAKVSVTPGQVRIDAVTDGQAERARLEQALAAVAPEGVTLVTNITAPRPVIAPFALELVRTPEGTRLNRCAADNEAERDRILSAAARAGAAETGCDLGLGAPSPQWEEAALAGISALDALPAGRMEISGTRVTLTAPHDVPQPDFATARDRLAQALPRAFTLTAMLDPAPETADPSPLRFDASLKDGGVRLQGAIPDDSMGAALESLASARFGPVESELAVRGDTPPGWTARIMAAVEAMDGLQDGAARVTPDLIRLSGTTGSPTAAQAIADRLGARLGSGAAYELALIYDPRLDPAVDLPSGEDCVDALNTTMQQSPIGFEPDGEAIAGDAAPVIEALAATMQRCAGFRIEIGGHTDSQGADSINQDLSAARARAVLAAMAKGGIDTANLAAVGYGESRPLAPNDTEAGREANRRIEFRLISPHPVNERPAAPTLTRGVTGGPAPAPPTPAVPAADAAGPVPATGDTARTGSGPTPDEVAASKGISIRPETVTRDGARLTTPVPPPLVEGPVLAPEPEPDGIRRPRARPEE</sequence>
<comment type="caution">
    <text evidence="7">The sequence shown here is derived from an EMBL/GenBank/DDBJ whole genome shotgun (WGS) entry which is preliminary data.</text>
</comment>
<dbReference type="InterPro" id="IPR006665">
    <property type="entry name" value="OmpA-like"/>
</dbReference>
<dbReference type="InterPro" id="IPR006664">
    <property type="entry name" value="OMP_bac"/>
</dbReference>
<dbReference type="AlphaFoldDB" id="A0A2A2GJB9"/>
<dbReference type="PANTHER" id="PTHR30329:SF21">
    <property type="entry name" value="LIPOPROTEIN YIAD-RELATED"/>
    <property type="match status" value="1"/>
</dbReference>
<dbReference type="PROSITE" id="PS51123">
    <property type="entry name" value="OMPA_2"/>
    <property type="match status" value="1"/>
</dbReference>
<dbReference type="Gene3D" id="3.40.1520.20">
    <property type="match status" value="3"/>
</dbReference>
<proteinExistence type="predicted"/>
<dbReference type="RefSeq" id="WP_095639844.1">
    <property type="nucleotide sequence ID" value="NZ_NSJZ01000005.1"/>
</dbReference>
<accession>A0A2A2GJB9</accession>
<evidence type="ECO:0000256" key="5">
    <source>
        <dbReference type="SAM" id="MobiDB-lite"/>
    </source>
</evidence>
<dbReference type="InterPro" id="IPR050330">
    <property type="entry name" value="Bact_OuterMem_StrucFunc"/>
</dbReference>
<dbReference type="PANTHER" id="PTHR30329">
    <property type="entry name" value="STATOR ELEMENT OF FLAGELLAR MOTOR COMPLEX"/>
    <property type="match status" value="1"/>
</dbReference>
<feature type="compositionally biased region" description="Basic and acidic residues" evidence="5">
    <location>
        <begin position="705"/>
        <end position="716"/>
    </location>
</feature>
<evidence type="ECO:0000313" key="7">
    <source>
        <dbReference type="EMBL" id="PAU97438.1"/>
    </source>
</evidence>
<evidence type="ECO:0000256" key="4">
    <source>
        <dbReference type="PROSITE-ProRule" id="PRU00473"/>
    </source>
</evidence>
<dbReference type="GO" id="GO:0009279">
    <property type="term" value="C:cell outer membrane"/>
    <property type="evidence" value="ECO:0007669"/>
    <property type="project" value="UniProtKB-SubCell"/>
</dbReference>
<feature type="domain" description="OmpA-like" evidence="6">
    <location>
        <begin position="492"/>
        <end position="609"/>
    </location>
</feature>
<gene>
    <name evidence="7" type="ORF">CK240_08120</name>
</gene>
<dbReference type="Pfam" id="PF00691">
    <property type="entry name" value="OmpA"/>
    <property type="match status" value="1"/>
</dbReference>
<organism evidence="7 8">
    <name type="scientific">Paracoccus salipaludis</name>
    <dbReference type="NCBI Taxonomy" id="2032623"/>
    <lineage>
        <taxon>Bacteria</taxon>
        <taxon>Pseudomonadati</taxon>
        <taxon>Pseudomonadota</taxon>
        <taxon>Alphaproteobacteria</taxon>
        <taxon>Rhodobacterales</taxon>
        <taxon>Paracoccaceae</taxon>
        <taxon>Paracoccus</taxon>
    </lineage>
</organism>
<feature type="compositionally biased region" description="Low complexity" evidence="5">
    <location>
        <begin position="637"/>
        <end position="651"/>
    </location>
</feature>
<comment type="subcellular location">
    <subcellularLocation>
        <location evidence="1">Cell outer membrane</location>
    </subcellularLocation>
</comment>
<feature type="region of interest" description="Disordered" evidence="5">
    <location>
        <begin position="610"/>
        <end position="716"/>
    </location>
</feature>
<keyword evidence="8" id="KW-1185">Reference proteome</keyword>
<dbReference type="SUPFAM" id="SSF103088">
    <property type="entry name" value="OmpA-like"/>
    <property type="match status" value="1"/>
</dbReference>